<dbReference type="SMART" id="SM00060">
    <property type="entry name" value="FN3"/>
    <property type="match status" value="1"/>
</dbReference>
<dbReference type="GO" id="GO:0031430">
    <property type="term" value="C:M band"/>
    <property type="evidence" value="ECO:0007669"/>
    <property type="project" value="TreeGrafter"/>
</dbReference>
<dbReference type="PANTHER" id="PTHR13817">
    <property type="entry name" value="TITIN"/>
    <property type="match status" value="1"/>
</dbReference>
<evidence type="ECO:0000259" key="4">
    <source>
        <dbReference type="SMART" id="SM00060"/>
    </source>
</evidence>
<feature type="region of interest" description="Disordered" evidence="3">
    <location>
        <begin position="1"/>
        <end position="32"/>
    </location>
</feature>
<dbReference type="GO" id="GO:0045214">
    <property type="term" value="P:sarcomere organization"/>
    <property type="evidence" value="ECO:0007669"/>
    <property type="project" value="TreeGrafter"/>
</dbReference>
<gene>
    <name evidence="5" type="ORF">CGOC_LOCUS13262</name>
</gene>
<dbReference type="SUPFAM" id="SSF48726">
    <property type="entry name" value="Immunoglobulin"/>
    <property type="match status" value="1"/>
</dbReference>
<dbReference type="InterPro" id="IPR036116">
    <property type="entry name" value="FN3_sf"/>
</dbReference>
<proteinExistence type="predicted"/>
<dbReference type="Gene3D" id="2.60.40.10">
    <property type="entry name" value="Immunoglobulins"/>
    <property type="match status" value="2"/>
</dbReference>
<evidence type="ECO:0000256" key="3">
    <source>
        <dbReference type="SAM" id="MobiDB-lite"/>
    </source>
</evidence>
<dbReference type="OrthoDB" id="504170at2759"/>
<reference evidence="5 6" key="1">
    <citation type="submission" date="2018-11" db="EMBL/GenBank/DDBJ databases">
        <authorList>
            <consortium name="Pathogen Informatics"/>
        </authorList>
    </citation>
    <scope>NUCLEOTIDE SEQUENCE [LARGE SCALE GENOMIC DNA]</scope>
</reference>
<dbReference type="Proteomes" id="UP000271889">
    <property type="component" value="Unassembled WGS sequence"/>
</dbReference>
<feature type="compositionally biased region" description="Basic and acidic residues" evidence="3">
    <location>
        <begin position="1"/>
        <end position="16"/>
    </location>
</feature>
<dbReference type="AlphaFoldDB" id="A0A3P7P2F5"/>
<dbReference type="InterPro" id="IPR050964">
    <property type="entry name" value="Striated_Muscle_Regulatory"/>
</dbReference>
<dbReference type="SUPFAM" id="SSF49265">
    <property type="entry name" value="Fibronectin type III"/>
    <property type="match status" value="1"/>
</dbReference>
<dbReference type="InterPro" id="IPR013098">
    <property type="entry name" value="Ig_I-set"/>
</dbReference>
<evidence type="ECO:0000313" key="5">
    <source>
        <dbReference type="EMBL" id="VDN36641.1"/>
    </source>
</evidence>
<dbReference type="PANTHER" id="PTHR13817:SF151">
    <property type="entry name" value="TITIN"/>
    <property type="match status" value="1"/>
</dbReference>
<dbReference type="EMBL" id="UYRV01129700">
    <property type="protein sequence ID" value="VDN36641.1"/>
    <property type="molecule type" value="Genomic_DNA"/>
</dbReference>
<evidence type="ECO:0000256" key="2">
    <source>
        <dbReference type="ARBA" id="ARBA00023157"/>
    </source>
</evidence>
<feature type="domain" description="Fibronectin type-III" evidence="4">
    <location>
        <begin position="24"/>
        <end position="169"/>
    </location>
</feature>
<evidence type="ECO:0000313" key="6">
    <source>
        <dbReference type="Proteomes" id="UP000271889"/>
    </source>
</evidence>
<dbReference type="Pfam" id="PF07679">
    <property type="entry name" value="I-set"/>
    <property type="match status" value="1"/>
</dbReference>
<keyword evidence="1" id="KW-0677">Repeat</keyword>
<dbReference type="CDD" id="cd00063">
    <property type="entry name" value="FN3"/>
    <property type="match status" value="1"/>
</dbReference>
<keyword evidence="2" id="KW-1015">Disulfide bond</keyword>
<dbReference type="PRINTS" id="PR00014">
    <property type="entry name" value="FNTYPEIII"/>
</dbReference>
<evidence type="ECO:0000256" key="1">
    <source>
        <dbReference type="ARBA" id="ARBA00022737"/>
    </source>
</evidence>
<dbReference type="InterPro" id="IPR003961">
    <property type="entry name" value="FN3_dom"/>
</dbReference>
<dbReference type="InterPro" id="IPR013783">
    <property type="entry name" value="Ig-like_fold"/>
</dbReference>
<sequence>NKEGESDPLTTDKEILAKNPYEVPGKVDKPDVTDWDKDHADLEWKPPADDGGAAVEEYVIEQKDKHGRWEEVSDLEDTTVRVGQQIKFTIHIDGEPAPEVRWTFNDKGIGESKAQIENEDYLSRFNIEKAVRKQSGKVPAAETKATVGNLKEGEAYQFRIVAKNKAGLGEPSDPSDKIIAKTRFCK</sequence>
<accession>A0A3P7P2F5</accession>
<protein>
    <recommendedName>
        <fullName evidence="4">Fibronectin type-III domain-containing protein</fullName>
    </recommendedName>
</protein>
<feature type="non-terminal residue" evidence="5">
    <location>
        <position position="1"/>
    </location>
</feature>
<dbReference type="InterPro" id="IPR036179">
    <property type="entry name" value="Ig-like_dom_sf"/>
</dbReference>
<name>A0A3P7P2F5_CYLGO</name>
<organism evidence="5 6">
    <name type="scientific">Cylicostephanus goldi</name>
    <name type="common">Nematode worm</name>
    <dbReference type="NCBI Taxonomy" id="71465"/>
    <lineage>
        <taxon>Eukaryota</taxon>
        <taxon>Metazoa</taxon>
        <taxon>Ecdysozoa</taxon>
        <taxon>Nematoda</taxon>
        <taxon>Chromadorea</taxon>
        <taxon>Rhabditida</taxon>
        <taxon>Rhabditina</taxon>
        <taxon>Rhabditomorpha</taxon>
        <taxon>Strongyloidea</taxon>
        <taxon>Strongylidae</taxon>
        <taxon>Cylicostephanus</taxon>
    </lineage>
</organism>
<keyword evidence="6" id="KW-1185">Reference proteome</keyword>